<reference evidence="2 3" key="1">
    <citation type="submission" date="2014-11" db="EMBL/GenBank/DDBJ databases">
        <title>Genome sequence and analysis of novel Kurthia sp.</title>
        <authorList>
            <person name="Lawson J.N."/>
            <person name="Gonzalez J.E."/>
            <person name="Rinauldi L."/>
            <person name="Xuan Z."/>
            <person name="Firman A."/>
            <person name="Shaddox L."/>
            <person name="Trudeau A."/>
            <person name="Shah S."/>
            <person name="Reiman D."/>
        </authorList>
    </citation>
    <scope>NUCLEOTIDE SEQUENCE [LARGE SCALE GENOMIC DNA]</scope>
    <source>
        <strain evidence="2 3">3B1D</strain>
    </source>
</reference>
<dbReference type="InterPro" id="IPR016181">
    <property type="entry name" value="Acyl_CoA_acyltransferase"/>
</dbReference>
<comment type="caution">
    <text evidence="2">The sequence shown here is derived from an EMBL/GenBank/DDBJ whole genome shotgun (WGS) entry which is preliminary data.</text>
</comment>
<sequence length="162" mass="18493">MELCFYNEIKHGEMLANYTLTEEQLHFTTAPDVAMEMAKNDPYRYPIVAIDNGAIVNFLMLDGDQGRKLYSDNPNAILLRAVSTDFHHQGKGYAKRVMNMLPDFVEQNFTDKNEIVLVVNIYNTAAQRLYHKCGFIDEGVRTMGAKGEVIVMHYKIKQLVAI</sequence>
<evidence type="ECO:0000313" key="2">
    <source>
        <dbReference type="EMBL" id="RUS53231.1"/>
    </source>
</evidence>
<name>A0A433RR52_9BACL</name>
<gene>
    <name evidence="2" type="ORF">QI30_15370</name>
</gene>
<keyword evidence="2" id="KW-0808">Transferase</keyword>
<feature type="domain" description="N-acetyltransferase" evidence="1">
    <location>
        <begin position="4"/>
        <end position="157"/>
    </location>
</feature>
<dbReference type="OrthoDB" id="66776at2"/>
<dbReference type="SUPFAM" id="SSF55729">
    <property type="entry name" value="Acyl-CoA N-acyltransferases (Nat)"/>
    <property type="match status" value="1"/>
</dbReference>
<dbReference type="PROSITE" id="PS51186">
    <property type="entry name" value="GNAT"/>
    <property type="match status" value="1"/>
</dbReference>
<keyword evidence="3" id="KW-1185">Reference proteome</keyword>
<accession>A0A433RR52</accession>
<dbReference type="Gene3D" id="3.40.630.30">
    <property type="match status" value="1"/>
</dbReference>
<dbReference type="Pfam" id="PF00583">
    <property type="entry name" value="Acetyltransf_1"/>
    <property type="match status" value="1"/>
</dbReference>
<dbReference type="GO" id="GO:0016747">
    <property type="term" value="F:acyltransferase activity, transferring groups other than amino-acyl groups"/>
    <property type="evidence" value="ECO:0007669"/>
    <property type="project" value="InterPro"/>
</dbReference>
<organism evidence="2 3">
    <name type="scientific">Candidatus Kurthia intestinigallinarum</name>
    <dbReference type="NCBI Taxonomy" id="1562256"/>
    <lineage>
        <taxon>Bacteria</taxon>
        <taxon>Bacillati</taxon>
        <taxon>Bacillota</taxon>
        <taxon>Bacilli</taxon>
        <taxon>Bacillales</taxon>
        <taxon>Caryophanaceae</taxon>
        <taxon>Kurthia</taxon>
    </lineage>
</organism>
<dbReference type="InterPro" id="IPR000182">
    <property type="entry name" value="GNAT_dom"/>
</dbReference>
<evidence type="ECO:0000313" key="3">
    <source>
        <dbReference type="Proteomes" id="UP000288623"/>
    </source>
</evidence>
<dbReference type="RefSeq" id="WP_126991489.1">
    <property type="nucleotide sequence ID" value="NZ_JTFC01000039.1"/>
</dbReference>
<dbReference type="Proteomes" id="UP000288623">
    <property type="component" value="Unassembled WGS sequence"/>
</dbReference>
<dbReference type="AlphaFoldDB" id="A0A433RR52"/>
<proteinExistence type="predicted"/>
<evidence type="ECO:0000259" key="1">
    <source>
        <dbReference type="PROSITE" id="PS51186"/>
    </source>
</evidence>
<protein>
    <submittedName>
        <fullName evidence="2">GNAT family acetyltransferase</fullName>
    </submittedName>
</protein>
<dbReference type="EMBL" id="JTFC01000039">
    <property type="protein sequence ID" value="RUS53231.1"/>
    <property type="molecule type" value="Genomic_DNA"/>
</dbReference>